<organism evidence="1 2">
    <name type="scientific">Dreissena polymorpha</name>
    <name type="common">Zebra mussel</name>
    <name type="synonym">Mytilus polymorpha</name>
    <dbReference type="NCBI Taxonomy" id="45954"/>
    <lineage>
        <taxon>Eukaryota</taxon>
        <taxon>Metazoa</taxon>
        <taxon>Spiralia</taxon>
        <taxon>Lophotrochozoa</taxon>
        <taxon>Mollusca</taxon>
        <taxon>Bivalvia</taxon>
        <taxon>Autobranchia</taxon>
        <taxon>Heteroconchia</taxon>
        <taxon>Euheterodonta</taxon>
        <taxon>Imparidentia</taxon>
        <taxon>Neoheterodontei</taxon>
        <taxon>Myida</taxon>
        <taxon>Dreissenoidea</taxon>
        <taxon>Dreissenidae</taxon>
        <taxon>Dreissena</taxon>
    </lineage>
</organism>
<evidence type="ECO:0000313" key="1">
    <source>
        <dbReference type="EMBL" id="KAH3741758.1"/>
    </source>
</evidence>
<gene>
    <name evidence="1" type="ORF">DPMN_048483</name>
</gene>
<dbReference type="Proteomes" id="UP000828390">
    <property type="component" value="Unassembled WGS sequence"/>
</dbReference>
<comment type="caution">
    <text evidence="1">The sequence shown here is derived from an EMBL/GenBank/DDBJ whole genome shotgun (WGS) entry which is preliminary data.</text>
</comment>
<accession>A0A9D4I2G4</accession>
<name>A0A9D4I2G4_DREPO</name>
<dbReference type="AlphaFoldDB" id="A0A9D4I2G4"/>
<reference evidence="1" key="2">
    <citation type="submission" date="2020-11" db="EMBL/GenBank/DDBJ databases">
        <authorList>
            <person name="McCartney M.A."/>
            <person name="Auch B."/>
            <person name="Kono T."/>
            <person name="Mallez S."/>
            <person name="Becker A."/>
            <person name="Gohl D.M."/>
            <person name="Silverstein K.A.T."/>
            <person name="Koren S."/>
            <person name="Bechman K.B."/>
            <person name="Herman A."/>
            <person name="Abrahante J.E."/>
            <person name="Garbe J."/>
        </authorList>
    </citation>
    <scope>NUCLEOTIDE SEQUENCE</scope>
    <source>
        <strain evidence="1">Duluth1</strain>
        <tissue evidence="1">Whole animal</tissue>
    </source>
</reference>
<proteinExistence type="predicted"/>
<dbReference type="EMBL" id="JAIWYP010000011">
    <property type="protein sequence ID" value="KAH3741758.1"/>
    <property type="molecule type" value="Genomic_DNA"/>
</dbReference>
<reference evidence="1" key="1">
    <citation type="journal article" date="2019" name="bioRxiv">
        <title>The Genome of the Zebra Mussel, Dreissena polymorpha: A Resource for Invasive Species Research.</title>
        <authorList>
            <person name="McCartney M.A."/>
            <person name="Auch B."/>
            <person name="Kono T."/>
            <person name="Mallez S."/>
            <person name="Zhang Y."/>
            <person name="Obille A."/>
            <person name="Becker A."/>
            <person name="Abrahante J.E."/>
            <person name="Garbe J."/>
            <person name="Badalamenti J.P."/>
            <person name="Herman A."/>
            <person name="Mangelson H."/>
            <person name="Liachko I."/>
            <person name="Sullivan S."/>
            <person name="Sone E.D."/>
            <person name="Koren S."/>
            <person name="Silverstein K.A.T."/>
            <person name="Beckman K.B."/>
            <person name="Gohl D.M."/>
        </authorList>
    </citation>
    <scope>NUCLEOTIDE SEQUENCE</scope>
    <source>
        <strain evidence="1">Duluth1</strain>
        <tissue evidence="1">Whole animal</tissue>
    </source>
</reference>
<sequence>MSESRTSTLCLKRTCLSYLRHTFNVGCLQQDTSAKEVAHTSPLGRHVNVATNGVGSHSQKCNTFQLGIFFSVQLCCLLTAHLHQC</sequence>
<protein>
    <submittedName>
        <fullName evidence="1">Uncharacterized protein</fullName>
    </submittedName>
</protein>
<keyword evidence="2" id="KW-1185">Reference proteome</keyword>
<evidence type="ECO:0000313" key="2">
    <source>
        <dbReference type="Proteomes" id="UP000828390"/>
    </source>
</evidence>